<proteinExistence type="predicted"/>
<name>A0A9N7VUI9_PLEPL</name>
<dbReference type="EMBL" id="CADEAL010004393">
    <property type="protein sequence ID" value="CAB1458556.1"/>
    <property type="molecule type" value="Genomic_DNA"/>
</dbReference>
<evidence type="ECO:0000313" key="1">
    <source>
        <dbReference type="EMBL" id="CAB1458556.1"/>
    </source>
</evidence>
<dbReference type="Proteomes" id="UP001153269">
    <property type="component" value="Unassembled WGS sequence"/>
</dbReference>
<accession>A0A9N7VUI9</accession>
<keyword evidence="2" id="KW-1185">Reference proteome</keyword>
<sequence length="324" mass="34510">ERRLWSPWELRLANGGCCVPDRVTCCLLRRTHTAGRISLWLPVEMSFTINSPTRRHQRAAQGVFIHLPGPPTPPPSTVVLLHQEAGGGPLPHRLPCNALTLKGQRPPVACSQTLCLVIDSAVVSRLPGRSGSFLVEETSSGVKERLVCVAGSELSGLVNVRAPPAARGSGGVGGGSTCPCVTSPLCREKTLLRRGADSIGRAEPLEGSANSELCRALASAAVKQQQQQQAGQISPIDISHHAHTACISIHNPREREAAGESSKTPQDDVYMHVRVGGKESWWESGVGSQSLSPFPEALPKRPPTHTLGNKTSTAASLLRLLSFI</sequence>
<evidence type="ECO:0000313" key="2">
    <source>
        <dbReference type="Proteomes" id="UP001153269"/>
    </source>
</evidence>
<dbReference type="AlphaFoldDB" id="A0A9N7VUI9"/>
<feature type="non-terminal residue" evidence="1">
    <location>
        <position position="1"/>
    </location>
</feature>
<organism evidence="1 2">
    <name type="scientific">Pleuronectes platessa</name>
    <name type="common">European plaice</name>
    <dbReference type="NCBI Taxonomy" id="8262"/>
    <lineage>
        <taxon>Eukaryota</taxon>
        <taxon>Metazoa</taxon>
        <taxon>Chordata</taxon>
        <taxon>Craniata</taxon>
        <taxon>Vertebrata</taxon>
        <taxon>Euteleostomi</taxon>
        <taxon>Actinopterygii</taxon>
        <taxon>Neopterygii</taxon>
        <taxon>Teleostei</taxon>
        <taxon>Neoteleostei</taxon>
        <taxon>Acanthomorphata</taxon>
        <taxon>Carangaria</taxon>
        <taxon>Pleuronectiformes</taxon>
        <taxon>Pleuronectoidei</taxon>
        <taxon>Pleuronectidae</taxon>
        <taxon>Pleuronectes</taxon>
    </lineage>
</organism>
<reference evidence="1" key="1">
    <citation type="submission" date="2020-03" db="EMBL/GenBank/DDBJ databases">
        <authorList>
            <person name="Weist P."/>
        </authorList>
    </citation>
    <scope>NUCLEOTIDE SEQUENCE</scope>
</reference>
<comment type="caution">
    <text evidence="1">The sequence shown here is derived from an EMBL/GenBank/DDBJ whole genome shotgun (WGS) entry which is preliminary data.</text>
</comment>
<gene>
    <name evidence="1" type="ORF">PLEPLA_LOCUS46386</name>
</gene>
<protein>
    <submittedName>
        <fullName evidence="1">Uncharacterized protein</fullName>
    </submittedName>
</protein>